<evidence type="ECO:0000313" key="8">
    <source>
        <dbReference type="Proteomes" id="UP000011910"/>
    </source>
</evidence>
<dbReference type="UniPathway" id="UPA00068">
    <property type="reaction ID" value="UER00114"/>
</dbReference>
<dbReference type="HAMAP" id="MF_00006">
    <property type="entry name" value="Arg_succ_lyase"/>
    <property type="match status" value="1"/>
</dbReference>
<dbReference type="PROSITE" id="PS00163">
    <property type="entry name" value="FUMARATE_LYASES"/>
    <property type="match status" value="1"/>
</dbReference>
<proteinExistence type="inferred from homology"/>
<accession>M7N726</accession>
<dbReference type="Pfam" id="PF00206">
    <property type="entry name" value="Lyase_1"/>
    <property type="match status" value="1"/>
</dbReference>
<dbReference type="EMBL" id="AODQ01000006">
    <property type="protein sequence ID" value="EMR04413.1"/>
    <property type="molecule type" value="Genomic_DNA"/>
</dbReference>
<reference evidence="7 8" key="1">
    <citation type="journal article" date="2013" name="Genome Announc.">
        <title>Draft Genome Sequence of Cesiribacter andamanensis Strain AMV16T, Isolated from a Soil Sample from a Mud Volcano in the Andaman Islands, India.</title>
        <authorList>
            <person name="Shivaji S."/>
            <person name="Ara S."/>
            <person name="Begum Z."/>
            <person name="Srinivas T.N."/>
            <person name="Singh A."/>
            <person name="Kumar Pinnaka A."/>
        </authorList>
    </citation>
    <scope>NUCLEOTIDE SEQUENCE [LARGE SCALE GENOMIC DNA]</scope>
    <source>
        <strain evidence="7 8">AMV16</strain>
    </source>
</reference>
<evidence type="ECO:0000313" key="7">
    <source>
        <dbReference type="EMBL" id="EMR04413.1"/>
    </source>
</evidence>
<dbReference type="GO" id="GO:0004056">
    <property type="term" value="F:argininosuccinate lyase activity"/>
    <property type="evidence" value="ECO:0007669"/>
    <property type="project" value="UniProtKB-UniRule"/>
</dbReference>
<dbReference type="InterPro" id="IPR000362">
    <property type="entry name" value="Fumarate_lyase_fam"/>
</dbReference>
<dbReference type="RefSeq" id="WP_009193854.1">
    <property type="nucleotide sequence ID" value="NZ_AODQ01000006.1"/>
</dbReference>
<keyword evidence="4 5" id="KW-0055">Arginine biosynthesis</keyword>
<dbReference type="InterPro" id="IPR008948">
    <property type="entry name" value="L-Aspartase-like"/>
</dbReference>
<dbReference type="InterPro" id="IPR022761">
    <property type="entry name" value="Fumarate_lyase_N"/>
</dbReference>
<dbReference type="AlphaFoldDB" id="M7N726"/>
<comment type="caution">
    <text evidence="7">The sequence shown here is derived from an EMBL/GenBank/DDBJ whole genome shotgun (WGS) entry which is preliminary data.</text>
</comment>
<dbReference type="Gene3D" id="1.10.40.30">
    <property type="entry name" value="Fumarase/aspartase (C-terminal domain)"/>
    <property type="match status" value="1"/>
</dbReference>
<name>M7N726_9BACT</name>
<dbReference type="eggNOG" id="COG0165">
    <property type="taxonomic scope" value="Bacteria"/>
</dbReference>
<dbReference type="OrthoDB" id="9769623at2"/>
<dbReference type="GO" id="GO:0005829">
    <property type="term" value="C:cytosol"/>
    <property type="evidence" value="ECO:0007669"/>
    <property type="project" value="TreeGrafter"/>
</dbReference>
<dbReference type="PANTHER" id="PTHR43814">
    <property type="entry name" value="ARGININOSUCCINATE LYASE"/>
    <property type="match status" value="1"/>
</dbReference>
<evidence type="ECO:0000259" key="6">
    <source>
        <dbReference type="Pfam" id="PF00206"/>
    </source>
</evidence>
<evidence type="ECO:0000256" key="5">
    <source>
        <dbReference type="HAMAP-Rule" id="MF_00006"/>
    </source>
</evidence>
<dbReference type="InterPro" id="IPR024083">
    <property type="entry name" value="Fumarase/histidase_N"/>
</dbReference>
<dbReference type="Gene3D" id="1.10.275.10">
    <property type="entry name" value="Fumarase/aspartase (N-terminal domain)"/>
    <property type="match status" value="1"/>
</dbReference>
<feature type="domain" description="Fumarate lyase N-terminal" evidence="6">
    <location>
        <begin position="25"/>
        <end position="298"/>
    </location>
</feature>
<evidence type="ECO:0000256" key="3">
    <source>
        <dbReference type="ARBA" id="ARBA00012338"/>
    </source>
</evidence>
<dbReference type="PATRIC" id="fig|1279009.4.peg.453"/>
<dbReference type="PANTHER" id="PTHR43814:SF1">
    <property type="entry name" value="ARGININOSUCCINATE LYASE"/>
    <property type="match status" value="1"/>
</dbReference>
<comment type="similarity">
    <text evidence="5">Belongs to the lyase 1 family. Argininosuccinate lyase subfamily.</text>
</comment>
<dbReference type="Gene3D" id="1.20.200.10">
    <property type="entry name" value="Fumarase/aspartase (Central domain)"/>
    <property type="match status" value="1"/>
</dbReference>
<dbReference type="PRINTS" id="PR00145">
    <property type="entry name" value="ARGSUCLYASE"/>
</dbReference>
<evidence type="ECO:0000256" key="2">
    <source>
        <dbReference type="ARBA" id="ARBA00004941"/>
    </source>
</evidence>
<keyword evidence="5" id="KW-0028">Amino-acid biosynthesis</keyword>
<dbReference type="InterPro" id="IPR020557">
    <property type="entry name" value="Fumarate_lyase_CS"/>
</dbReference>
<evidence type="ECO:0000256" key="1">
    <source>
        <dbReference type="ARBA" id="ARBA00000985"/>
    </source>
</evidence>
<dbReference type="InterPro" id="IPR009049">
    <property type="entry name" value="Argininosuccinate_lyase"/>
</dbReference>
<organism evidence="7 8">
    <name type="scientific">Cesiribacter andamanensis AMV16</name>
    <dbReference type="NCBI Taxonomy" id="1279009"/>
    <lineage>
        <taxon>Bacteria</taxon>
        <taxon>Pseudomonadati</taxon>
        <taxon>Bacteroidota</taxon>
        <taxon>Cytophagia</taxon>
        <taxon>Cytophagales</taxon>
        <taxon>Cesiribacteraceae</taxon>
        <taxon>Cesiribacter</taxon>
    </lineage>
</organism>
<keyword evidence="5" id="KW-0963">Cytoplasm</keyword>
<comment type="pathway">
    <text evidence="2 5">Amino-acid biosynthesis; L-arginine biosynthesis; L-arginine from L-ornithine and carbamoyl phosphate: step 3/3.</text>
</comment>
<dbReference type="CDD" id="cd01359">
    <property type="entry name" value="Argininosuccinate_lyase"/>
    <property type="match status" value="1"/>
</dbReference>
<evidence type="ECO:0000256" key="4">
    <source>
        <dbReference type="ARBA" id="ARBA00022571"/>
    </source>
</evidence>
<dbReference type="Proteomes" id="UP000011910">
    <property type="component" value="Unassembled WGS sequence"/>
</dbReference>
<keyword evidence="8" id="KW-1185">Reference proteome</keyword>
<dbReference type="PRINTS" id="PR00149">
    <property type="entry name" value="FUMRATELYASE"/>
</dbReference>
<dbReference type="NCBIfam" id="TIGR00838">
    <property type="entry name" value="argH"/>
    <property type="match status" value="1"/>
</dbReference>
<gene>
    <name evidence="5 7" type="primary">argH</name>
    <name evidence="7" type="ORF">ADICEAN_00447</name>
</gene>
<comment type="subcellular location">
    <subcellularLocation>
        <location evidence="5">Cytoplasm</location>
    </subcellularLocation>
</comment>
<dbReference type="GO" id="GO:0042450">
    <property type="term" value="P:L-arginine biosynthetic process via ornithine"/>
    <property type="evidence" value="ECO:0007669"/>
    <property type="project" value="UniProtKB-UniRule"/>
</dbReference>
<keyword evidence="5 7" id="KW-0456">Lyase</keyword>
<comment type="catalytic activity">
    <reaction evidence="1 5">
        <text>2-(N(omega)-L-arginino)succinate = fumarate + L-arginine</text>
        <dbReference type="Rhea" id="RHEA:24020"/>
        <dbReference type="ChEBI" id="CHEBI:29806"/>
        <dbReference type="ChEBI" id="CHEBI:32682"/>
        <dbReference type="ChEBI" id="CHEBI:57472"/>
        <dbReference type="EC" id="4.3.2.1"/>
    </reaction>
</comment>
<dbReference type="SUPFAM" id="SSF48557">
    <property type="entry name" value="L-aspartase-like"/>
    <property type="match status" value="1"/>
</dbReference>
<dbReference type="STRING" id="1279009.ADICEAN_00447"/>
<dbReference type="EC" id="4.3.2.1" evidence="3 5"/>
<protein>
    <recommendedName>
        <fullName evidence="3 5">Argininosuccinate lyase</fullName>
        <shortName evidence="5">ASAL</shortName>
        <ecNumber evidence="3 5">4.3.2.1</ecNumber>
    </recommendedName>
    <alternativeName>
        <fullName evidence="5">Arginosuccinase</fullName>
    </alternativeName>
</protein>
<sequence length="444" mass="49169">MKLWDKGYSIESKIEQYTVGQDRELDVHLAPYDVLGSLAHAQMLQSVGLLSEEELKGLQQELKQIYRQIAAGQFQIDEGVEDVHSQVELLLTRALGDAGKKVHSARSRNDQVLVDIKMYLRAEVKEIVALVSELFETLIAAGEQYRGVLIPGYTHLQAAMPSSFGLWFSAWAESLADDLRLLLAAYGLINQNPLGSGAGYGSSLPINRSLTTELLGFDGLHVNVINAQLSRGKTEQALAFALAGLGQTLGKLAMDVCLYNSQNFGFLTFPDALTTGSSIMPHKKNPDVFELMRAKSNRLLALPNEINLLTSNLPSGYHRDFQLLKEILFPALQQLKESLSLCSYMLQRVQINPDAIQDEKYTYIYSVEEVNKKVLAGVPFRQAYKEVGDAIADGSYSPQTQVEHTHEGSIGNLGLDLIRQKFEGVLGQFGFAKWEGAFERLLAE</sequence>